<evidence type="ECO:0000313" key="1">
    <source>
        <dbReference type="EMBL" id="HEX70960.1"/>
    </source>
</evidence>
<proteinExistence type="predicted"/>
<accession>A0A7C2ZYT2</accession>
<comment type="caution">
    <text evidence="1">The sequence shown here is derived from an EMBL/GenBank/DDBJ whole genome shotgun (WGS) entry which is preliminary data.</text>
</comment>
<dbReference type="AlphaFoldDB" id="A0A7C2ZYT2"/>
<reference evidence="1" key="1">
    <citation type="journal article" date="2020" name="mSystems">
        <title>Genome- and Community-Level Interaction Insights into Carbon Utilization and Element Cycling Functions of Hydrothermarchaeota in Hydrothermal Sediment.</title>
        <authorList>
            <person name="Zhou Z."/>
            <person name="Liu Y."/>
            <person name="Xu W."/>
            <person name="Pan J."/>
            <person name="Luo Z.H."/>
            <person name="Li M."/>
        </authorList>
    </citation>
    <scope>NUCLEOTIDE SEQUENCE [LARGE SCALE GENOMIC DNA]</scope>
    <source>
        <strain evidence="1">SpSt-192</strain>
    </source>
</reference>
<gene>
    <name evidence="1" type="ORF">ENP13_06915</name>
</gene>
<protein>
    <submittedName>
        <fullName evidence="1">Uncharacterized protein</fullName>
    </submittedName>
</protein>
<dbReference type="EMBL" id="DSID01000520">
    <property type="protein sequence ID" value="HEX70960.1"/>
    <property type="molecule type" value="Genomic_DNA"/>
</dbReference>
<organism evidence="1">
    <name type="scientific">Thermorudis sp</name>
    <dbReference type="NCBI Taxonomy" id="1969470"/>
    <lineage>
        <taxon>Bacteria</taxon>
        <taxon>Pseudomonadati</taxon>
        <taxon>Thermomicrobiota</taxon>
        <taxon>Thermomicrobia</taxon>
        <taxon>Thermomicrobia incertae sedis</taxon>
        <taxon>Thermorudis</taxon>
    </lineage>
</organism>
<sequence length="97" mass="10460">MPASIGVARCTGVLGERCAKDTEVFGQINAPEIVALEVQCEGAWHRFPVSVQSDIVRPEGFTSVPTAYRWLDADGDVVWIQGFVPSLDPLRGEGASE</sequence>
<name>A0A7C2ZYT2_9BACT</name>